<feature type="transmembrane region" description="Helical" evidence="1">
    <location>
        <begin position="282"/>
        <end position="300"/>
    </location>
</feature>
<dbReference type="AlphaFoldDB" id="A0A0W8FBZ1"/>
<feature type="transmembrane region" description="Helical" evidence="1">
    <location>
        <begin position="256"/>
        <end position="273"/>
    </location>
</feature>
<evidence type="ECO:0000256" key="1">
    <source>
        <dbReference type="SAM" id="Phobius"/>
    </source>
</evidence>
<dbReference type="EMBL" id="LNQE01001416">
    <property type="protein sequence ID" value="KUG17891.1"/>
    <property type="molecule type" value="Genomic_DNA"/>
</dbReference>
<reference evidence="2" key="1">
    <citation type="journal article" date="2015" name="Proc. Natl. Acad. Sci. U.S.A.">
        <title>Networks of energetic and metabolic interactions define dynamics in microbial communities.</title>
        <authorList>
            <person name="Embree M."/>
            <person name="Liu J.K."/>
            <person name="Al-Bassam M.M."/>
            <person name="Zengler K."/>
        </authorList>
    </citation>
    <scope>NUCLEOTIDE SEQUENCE</scope>
</reference>
<feature type="transmembrane region" description="Helical" evidence="1">
    <location>
        <begin position="363"/>
        <end position="384"/>
    </location>
</feature>
<feature type="transmembrane region" description="Helical" evidence="1">
    <location>
        <begin position="107"/>
        <end position="127"/>
    </location>
</feature>
<feature type="transmembrane region" description="Helical" evidence="1">
    <location>
        <begin position="225"/>
        <end position="250"/>
    </location>
</feature>
<keyword evidence="1" id="KW-1133">Transmembrane helix</keyword>
<accession>A0A0W8FBZ1</accession>
<feature type="transmembrane region" description="Helical" evidence="1">
    <location>
        <begin position="81"/>
        <end position="101"/>
    </location>
</feature>
<keyword evidence="1" id="KW-0812">Transmembrane</keyword>
<evidence type="ECO:0000313" key="2">
    <source>
        <dbReference type="EMBL" id="KUG17891.1"/>
    </source>
</evidence>
<keyword evidence="1" id="KW-0472">Membrane</keyword>
<feature type="transmembrane region" description="Helical" evidence="1">
    <location>
        <begin position="50"/>
        <end position="74"/>
    </location>
</feature>
<organism evidence="2">
    <name type="scientific">hydrocarbon metagenome</name>
    <dbReference type="NCBI Taxonomy" id="938273"/>
    <lineage>
        <taxon>unclassified sequences</taxon>
        <taxon>metagenomes</taxon>
        <taxon>ecological metagenomes</taxon>
    </lineage>
</organism>
<feature type="transmembrane region" description="Helical" evidence="1">
    <location>
        <begin position="312"/>
        <end position="332"/>
    </location>
</feature>
<gene>
    <name evidence="2" type="ORF">ASZ90_012422</name>
</gene>
<sequence length="401" mass="44658">MIKSPWEGKLARNMYAGSILEIFIVTAVTTVLTIRFFLGATGYPQVSGGGLHIAHVLIGGLAMLISILILLTFLGSYSKSLAAVLGGFGFGAFIDELGKFITIDNNYFFQPTIGLIYIAFVLLFVLIKKISSRSYLTEKERQVNILEISKEAVLKGDEAYGIQMARSILKRSAAQKACLKGSNETTGCLDEIPDLPPLLSPEPKVYAAAKTRAKGLYSWMIGRRWFIQFLIAFFLLNALISLIEVIYLTIGIQNAVFWAIFALASLGVYRAIVSGTSTVKKVVYILILVILALIFPFTILGLTLPSLPLADWLRLGFTALAGSFSVAGMLTIRKDRLKAYHLFENSMLIYIFFVHVFDFFDIQLYELFDLFVDLVTLMGLRYMINQEERKESVIGNQTNKV</sequence>
<proteinExistence type="predicted"/>
<protein>
    <submittedName>
        <fullName evidence="2">Uncharacterized protein</fullName>
    </submittedName>
</protein>
<name>A0A0W8FBZ1_9ZZZZ</name>
<comment type="caution">
    <text evidence="2">The sequence shown here is derived from an EMBL/GenBank/DDBJ whole genome shotgun (WGS) entry which is preliminary data.</text>
</comment>
<feature type="transmembrane region" description="Helical" evidence="1">
    <location>
        <begin position="339"/>
        <end position="357"/>
    </location>
</feature>
<feature type="transmembrane region" description="Helical" evidence="1">
    <location>
        <begin position="20"/>
        <end position="38"/>
    </location>
</feature>